<evidence type="ECO:0000256" key="2">
    <source>
        <dbReference type="ARBA" id="ARBA00004687"/>
    </source>
</evidence>
<accession>A0A9P5NE39</accession>
<keyword evidence="8 10" id="KW-0472">Membrane</keyword>
<comment type="subcellular location">
    <subcellularLocation>
        <location evidence="1">Endoplasmic reticulum membrane</location>
        <topology evidence="1">Multi-pass membrane protein</topology>
    </subcellularLocation>
</comment>
<evidence type="ECO:0000256" key="3">
    <source>
        <dbReference type="ARBA" id="ARBA00005316"/>
    </source>
</evidence>
<protein>
    <submittedName>
        <fullName evidence="11">Phosphatidylinositol-glycan biosynthesis class S protein-domain-containing protein</fullName>
    </submittedName>
</protein>
<evidence type="ECO:0000313" key="12">
    <source>
        <dbReference type="Proteomes" id="UP000724874"/>
    </source>
</evidence>
<evidence type="ECO:0000256" key="10">
    <source>
        <dbReference type="SAM" id="Phobius"/>
    </source>
</evidence>
<dbReference type="OrthoDB" id="28748at2759"/>
<feature type="transmembrane region" description="Helical" evidence="10">
    <location>
        <begin position="502"/>
        <end position="521"/>
    </location>
</feature>
<dbReference type="GO" id="GO:0016255">
    <property type="term" value="P:attachment of GPI anchor to protein"/>
    <property type="evidence" value="ECO:0007669"/>
    <property type="project" value="InterPro"/>
</dbReference>
<comment type="similarity">
    <text evidence="3">Belongs to the PIGS family.</text>
</comment>
<dbReference type="PANTHER" id="PTHR21072">
    <property type="entry name" value="GPI TRANSAMIDASE COMPONENT PIG-S"/>
    <property type="match status" value="1"/>
</dbReference>
<evidence type="ECO:0000256" key="6">
    <source>
        <dbReference type="ARBA" id="ARBA00022824"/>
    </source>
</evidence>
<dbReference type="PANTHER" id="PTHR21072:SF13">
    <property type="entry name" value="GPI TRANSAMIDASE COMPONENT PIG-S"/>
    <property type="match status" value="1"/>
</dbReference>
<keyword evidence="4" id="KW-0337">GPI-anchor biosynthesis</keyword>
<dbReference type="AlphaFoldDB" id="A0A9P5NE39"/>
<reference evidence="11" key="1">
    <citation type="submission" date="2020-11" db="EMBL/GenBank/DDBJ databases">
        <authorList>
            <consortium name="DOE Joint Genome Institute"/>
            <person name="Ahrendt S."/>
            <person name="Riley R."/>
            <person name="Andreopoulos W."/>
            <person name="LaButti K."/>
            <person name="Pangilinan J."/>
            <person name="Ruiz-duenas F.J."/>
            <person name="Barrasa J.M."/>
            <person name="Sanchez-Garcia M."/>
            <person name="Camarero S."/>
            <person name="Miyauchi S."/>
            <person name="Serrano A."/>
            <person name="Linde D."/>
            <person name="Babiker R."/>
            <person name="Drula E."/>
            <person name="Ayuso-Fernandez I."/>
            <person name="Pacheco R."/>
            <person name="Padilla G."/>
            <person name="Ferreira P."/>
            <person name="Barriuso J."/>
            <person name="Kellner H."/>
            <person name="Castanera R."/>
            <person name="Alfaro M."/>
            <person name="Ramirez L."/>
            <person name="Pisabarro A.G."/>
            <person name="Kuo A."/>
            <person name="Tritt A."/>
            <person name="Lipzen A."/>
            <person name="He G."/>
            <person name="Yan M."/>
            <person name="Ng V."/>
            <person name="Cullen D."/>
            <person name="Martin F."/>
            <person name="Rosso M.-N."/>
            <person name="Henrissat B."/>
            <person name="Hibbett D."/>
            <person name="Martinez A.T."/>
            <person name="Grigoriev I.V."/>
        </authorList>
    </citation>
    <scope>NUCLEOTIDE SEQUENCE</scope>
    <source>
        <strain evidence="11">AH 44721</strain>
    </source>
</reference>
<comment type="caution">
    <text evidence="11">The sequence shown here is derived from an EMBL/GenBank/DDBJ whole genome shotgun (WGS) entry which is preliminary data.</text>
</comment>
<evidence type="ECO:0000256" key="5">
    <source>
        <dbReference type="ARBA" id="ARBA00022692"/>
    </source>
</evidence>
<dbReference type="EMBL" id="JADNYJ010000105">
    <property type="protein sequence ID" value="KAF8884920.1"/>
    <property type="molecule type" value="Genomic_DNA"/>
</dbReference>
<dbReference type="GO" id="GO:0042765">
    <property type="term" value="C:GPI-anchor transamidase complex"/>
    <property type="evidence" value="ECO:0007669"/>
    <property type="project" value="InterPro"/>
</dbReference>
<keyword evidence="7 10" id="KW-1133">Transmembrane helix</keyword>
<evidence type="ECO:0000256" key="1">
    <source>
        <dbReference type="ARBA" id="ARBA00004477"/>
    </source>
</evidence>
<keyword evidence="5 10" id="KW-0812">Transmembrane</keyword>
<evidence type="ECO:0000256" key="8">
    <source>
        <dbReference type="ARBA" id="ARBA00023136"/>
    </source>
</evidence>
<keyword evidence="12" id="KW-1185">Reference proteome</keyword>
<gene>
    <name evidence="11" type="ORF">CPB84DRAFT_1850543</name>
</gene>
<evidence type="ECO:0000256" key="9">
    <source>
        <dbReference type="ARBA" id="ARBA00023180"/>
    </source>
</evidence>
<evidence type="ECO:0000256" key="4">
    <source>
        <dbReference type="ARBA" id="ARBA00022502"/>
    </source>
</evidence>
<sequence>MDHPAATTKDEEPTLPPSLRDPKKLFFQSNRLRRTIIFAYWALILLALPIWWYTTSIERLALPTRRVHQVEENRLELPIIICVDADQPFIDDAGKQLANRILQDSDRWKGVVVEVKDNVSCSTHDSPLFMGPIFNIPTEDGNVYTVRPTVGPITIQNRQLFLPLAEPDSATKLVDSMTSLLAPYSAASDPEHRVAQYSPHYRLAFSLLNEDAAAGDPYLDWQIEAGLKAHIYPIIRRLKTLHNFTIESQVQFHAPLAFSPVQIDDSYAITSEDLTVFVNSAEWTLSSSSSNDPVLHFILFIPSAARRPLRLLAHDGENDVLLKVLSKPNTTAGTPSISSAFLLPQWGGIVIHNPAPGTLAATELPSRDLNEAFSLFANQLLALLGVAVLPAGVVDMTEAVGLSDWQLDALVRRRTFENVQGSRDTLLSIVKLVDQIENMPVGEDVRGDVDDALEALNKVYELSRQSLYQAFTHSAKSFSLSSRAFFNPGMLALLYFPAEHKYAVYSPLFASAIILLVIAALREIIAYRRERTLARDSVAKPQLIMTGKI</sequence>
<comment type="pathway">
    <text evidence="2">Glycolipid biosynthesis; glycosylphosphatidylinositol-anchor biosynthesis.</text>
</comment>
<dbReference type="Proteomes" id="UP000724874">
    <property type="component" value="Unassembled WGS sequence"/>
</dbReference>
<dbReference type="GO" id="GO:0006506">
    <property type="term" value="P:GPI anchor biosynthetic process"/>
    <property type="evidence" value="ECO:0007669"/>
    <property type="project" value="UniProtKB-KW"/>
</dbReference>
<keyword evidence="9" id="KW-0325">Glycoprotein</keyword>
<evidence type="ECO:0000256" key="7">
    <source>
        <dbReference type="ARBA" id="ARBA00022989"/>
    </source>
</evidence>
<keyword evidence="6" id="KW-0256">Endoplasmic reticulum</keyword>
<dbReference type="InterPro" id="IPR019540">
    <property type="entry name" value="PtdIno-glycan_biosynth_class_S"/>
</dbReference>
<feature type="transmembrane region" description="Helical" evidence="10">
    <location>
        <begin position="35"/>
        <end position="53"/>
    </location>
</feature>
<organism evidence="11 12">
    <name type="scientific">Gymnopilus junonius</name>
    <name type="common">Spectacular rustgill mushroom</name>
    <name type="synonym">Gymnopilus spectabilis subsp. junonius</name>
    <dbReference type="NCBI Taxonomy" id="109634"/>
    <lineage>
        <taxon>Eukaryota</taxon>
        <taxon>Fungi</taxon>
        <taxon>Dikarya</taxon>
        <taxon>Basidiomycota</taxon>
        <taxon>Agaricomycotina</taxon>
        <taxon>Agaricomycetes</taxon>
        <taxon>Agaricomycetidae</taxon>
        <taxon>Agaricales</taxon>
        <taxon>Agaricineae</taxon>
        <taxon>Hymenogastraceae</taxon>
        <taxon>Gymnopilus</taxon>
    </lineage>
</organism>
<proteinExistence type="inferred from homology"/>
<dbReference type="Pfam" id="PF10510">
    <property type="entry name" value="PIG-S"/>
    <property type="match status" value="2"/>
</dbReference>
<name>A0A9P5NE39_GYMJU</name>
<evidence type="ECO:0000313" key="11">
    <source>
        <dbReference type="EMBL" id="KAF8884920.1"/>
    </source>
</evidence>